<proteinExistence type="predicted"/>
<feature type="transmembrane region" description="Helical" evidence="1">
    <location>
        <begin position="7"/>
        <end position="26"/>
    </location>
</feature>
<sequence>MKKKVKKVVVVGVGVAGLTASLYLLLEGHDVTLIEKNNYCGGLVNSFNRADFIFDGGVPAFLNAGIILPMLNEVGIDLKFVKNKVSVGIGDKIVHVKGEESFRDYVDMLKEIYPDSVEDIERLALVILSVMNSMKILYSVDNPLFVEKKEFKTFKTYLPWLLKVLKTVSVMNKLKEPVEDYVGKIVRNESLKDILTQHFFKNTPAFFALSYFYAYTDYIYPENGIGELAWKMEEKVRELGGEIVLNTGIKKVDVDKHLVLDGDGRSWRYDKLIWAADLKRLYSIACCDRKSEKVEKEKNKVLSGKTTESVVKVFIAVDEPVEYFEKISNEHFFYTPSKEGIGEIEHSELENLKSAIRNDFNNFDRNAISEWIGKLCKYTSYEISIPALRNKNLAPEGKTGLIVNFFFDYELAKLVHDAGWYAELKNMIEENVIETLSNTVYPELKDKVIFKFSSTPLTIARYVGTTNGAIVGWAFGKLGEKQPIKNSLSHAYLTAFPDIYKAGQWAYSPAGVPMAVLTGKLAAGKV</sequence>
<gene>
    <name evidence="3" type="ordered locus">Fnod_0543</name>
</gene>
<feature type="domain" description="Amine oxidase" evidence="2">
    <location>
        <begin position="15"/>
        <end position="321"/>
    </location>
</feature>
<dbReference type="KEGG" id="fno:Fnod_0543"/>
<reference evidence="3 4" key="2">
    <citation type="journal article" date="2009" name="Proc. Natl. Acad. Sci. U.S.A.">
        <title>On the chimeric nature, thermophilic origin, and phylogenetic placement of the Thermotogales.</title>
        <authorList>
            <person name="Zhaxybayeva O."/>
            <person name="Swithers K.S."/>
            <person name="Lapierre P."/>
            <person name="Fournier G.P."/>
            <person name="Bickhart D.M."/>
            <person name="DeBoy R.T."/>
            <person name="Nelson K.E."/>
            <person name="Nesbo C.L."/>
            <person name="Doolittle W.F."/>
            <person name="Gogarten J.P."/>
            <person name="Noll K.M."/>
        </authorList>
    </citation>
    <scope>NUCLEOTIDE SEQUENCE [LARGE SCALE GENOMIC DNA]</scope>
    <source>
        <strain evidence="4">ATCC 35602 / DSM 5306 / Rt17-B1</strain>
    </source>
</reference>
<keyword evidence="1" id="KW-1133">Transmembrane helix</keyword>
<reference evidence="3 4" key="1">
    <citation type="submission" date="2007-07" db="EMBL/GenBank/DDBJ databases">
        <title>Complete sequence of Fervidobacterium nodosum Rt17-B1.</title>
        <authorList>
            <consortium name="US DOE Joint Genome Institute"/>
            <person name="Copeland A."/>
            <person name="Lucas S."/>
            <person name="Lapidus A."/>
            <person name="Barry K."/>
            <person name="Glavina del Rio T."/>
            <person name="Dalin E."/>
            <person name="Tice H."/>
            <person name="Pitluck S."/>
            <person name="Saunders E."/>
            <person name="Brettin T."/>
            <person name="Bruce D."/>
            <person name="Detter J.C."/>
            <person name="Han C."/>
            <person name="Schmutz J."/>
            <person name="Larimer F."/>
            <person name="Land M."/>
            <person name="Hauser L."/>
            <person name="Kyrpides N."/>
            <person name="Mikhailova N."/>
            <person name="Nelson K."/>
            <person name="Gogarten J.P."/>
            <person name="Noll K."/>
            <person name="Richardson P."/>
        </authorList>
    </citation>
    <scope>NUCLEOTIDE SEQUENCE [LARGE SCALE GENOMIC DNA]</scope>
    <source>
        <strain evidence="4">ATCC 35602 / DSM 5306 / Rt17-B1</strain>
    </source>
</reference>
<name>A7HKH3_FERNB</name>
<dbReference type="InterPro" id="IPR036188">
    <property type="entry name" value="FAD/NAD-bd_sf"/>
</dbReference>
<dbReference type="AlphaFoldDB" id="A7HKH3"/>
<dbReference type="Pfam" id="PF01593">
    <property type="entry name" value="Amino_oxidase"/>
    <property type="match status" value="1"/>
</dbReference>
<dbReference type="PANTHER" id="PTHR43734:SF4">
    <property type="entry name" value="AMINE OXIDASE DOMAIN-CONTAINING PROTEIN"/>
    <property type="match status" value="1"/>
</dbReference>
<keyword evidence="1" id="KW-0472">Membrane</keyword>
<accession>A7HKH3</accession>
<protein>
    <submittedName>
        <fullName evidence="3">Phytoene dehydrogenase and related protein-like protein</fullName>
    </submittedName>
</protein>
<dbReference type="PANTHER" id="PTHR43734">
    <property type="entry name" value="PHYTOENE DESATURASE"/>
    <property type="match status" value="1"/>
</dbReference>
<evidence type="ECO:0000313" key="3">
    <source>
        <dbReference type="EMBL" id="ABS60406.1"/>
    </source>
</evidence>
<dbReference type="STRING" id="381764.Fnod_0543"/>
<dbReference type="Proteomes" id="UP000002415">
    <property type="component" value="Chromosome"/>
</dbReference>
<dbReference type="Gene3D" id="3.50.50.60">
    <property type="entry name" value="FAD/NAD(P)-binding domain"/>
    <property type="match status" value="2"/>
</dbReference>
<organism evidence="3 4">
    <name type="scientific">Fervidobacterium nodosum (strain ATCC 35602 / DSM 5306 / Rt17-B1)</name>
    <dbReference type="NCBI Taxonomy" id="381764"/>
    <lineage>
        <taxon>Bacteria</taxon>
        <taxon>Thermotogati</taxon>
        <taxon>Thermotogota</taxon>
        <taxon>Thermotogae</taxon>
        <taxon>Thermotogales</taxon>
        <taxon>Fervidobacteriaceae</taxon>
        <taxon>Fervidobacterium</taxon>
    </lineage>
</organism>
<keyword evidence="1" id="KW-0812">Transmembrane</keyword>
<dbReference type="InterPro" id="IPR002937">
    <property type="entry name" value="Amino_oxidase"/>
</dbReference>
<dbReference type="GO" id="GO:0016491">
    <property type="term" value="F:oxidoreductase activity"/>
    <property type="evidence" value="ECO:0007669"/>
    <property type="project" value="InterPro"/>
</dbReference>
<evidence type="ECO:0000256" key="1">
    <source>
        <dbReference type="SAM" id="Phobius"/>
    </source>
</evidence>
<keyword evidence="4" id="KW-1185">Reference proteome</keyword>
<dbReference type="RefSeq" id="WP_011993725.1">
    <property type="nucleotide sequence ID" value="NC_009718.1"/>
</dbReference>
<dbReference type="EMBL" id="CP000771">
    <property type="protein sequence ID" value="ABS60406.1"/>
    <property type="molecule type" value="Genomic_DNA"/>
</dbReference>
<evidence type="ECO:0000313" key="4">
    <source>
        <dbReference type="Proteomes" id="UP000002415"/>
    </source>
</evidence>
<dbReference type="eggNOG" id="COG1233">
    <property type="taxonomic scope" value="Bacteria"/>
</dbReference>
<dbReference type="SUPFAM" id="SSF51905">
    <property type="entry name" value="FAD/NAD(P)-binding domain"/>
    <property type="match status" value="1"/>
</dbReference>
<evidence type="ECO:0000259" key="2">
    <source>
        <dbReference type="Pfam" id="PF01593"/>
    </source>
</evidence>
<dbReference type="HOGENOM" id="CLU_510694_0_0_0"/>